<organism evidence="1 2">
    <name type="scientific">Microthlaspi erraticum</name>
    <dbReference type="NCBI Taxonomy" id="1685480"/>
    <lineage>
        <taxon>Eukaryota</taxon>
        <taxon>Viridiplantae</taxon>
        <taxon>Streptophyta</taxon>
        <taxon>Embryophyta</taxon>
        <taxon>Tracheophyta</taxon>
        <taxon>Spermatophyta</taxon>
        <taxon>Magnoliopsida</taxon>
        <taxon>eudicotyledons</taxon>
        <taxon>Gunneridae</taxon>
        <taxon>Pentapetalae</taxon>
        <taxon>rosids</taxon>
        <taxon>malvids</taxon>
        <taxon>Brassicales</taxon>
        <taxon>Brassicaceae</taxon>
        <taxon>Coluteocarpeae</taxon>
        <taxon>Microthlaspi</taxon>
    </lineage>
</organism>
<sequence>MFLRDPPPTGMLRRAPPLVHEGTLAAALAPPTQSFSETELSNARSEFADLTDAGFKLDWLKTKFDEVTLVCKISNKVQELEKHIKNLKAELEMEKVRSAARFLSLEQSLLNLSSEMNKKRKLSPE</sequence>
<evidence type="ECO:0008006" key="3">
    <source>
        <dbReference type="Google" id="ProtNLM"/>
    </source>
</evidence>
<accession>A0A6D2KX62</accession>
<dbReference type="InterPro" id="IPR050804">
    <property type="entry name" value="MCC"/>
</dbReference>
<dbReference type="PANTHER" id="PTHR46236:SF12">
    <property type="entry name" value="MATH DOMAIN-CONTAINING PROTEIN"/>
    <property type="match status" value="1"/>
</dbReference>
<proteinExistence type="predicted"/>
<evidence type="ECO:0000313" key="1">
    <source>
        <dbReference type="EMBL" id="CAA7061597.1"/>
    </source>
</evidence>
<dbReference type="OrthoDB" id="1111795at2759"/>
<dbReference type="AlphaFoldDB" id="A0A6D2KX62"/>
<keyword evidence="2" id="KW-1185">Reference proteome</keyword>
<name>A0A6D2KX62_9BRAS</name>
<evidence type="ECO:0000313" key="2">
    <source>
        <dbReference type="Proteomes" id="UP000467841"/>
    </source>
</evidence>
<gene>
    <name evidence="1" type="ORF">MERR_LOCUS48833</name>
</gene>
<protein>
    <recommendedName>
        <fullName evidence="3">MATH domain-containing protein</fullName>
    </recommendedName>
</protein>
<reference evidence="1" key="1">
    <citation type="submission" date="2020-01" db="EMBL/GenBank/DDBJ databases">
        <authorList>
            <person name="Mishra B."/>
        </authorList>
    </citation>
    <scope>NUCLEOTIDE SEQUENCE [LARGE SCALE GENOMIC DNA]</scope>
</reference>
<dbReference type="EMBL" id="CACVBM020001884">
    <property type="protein sequence ID" value="CAA7061597.1"/>
    <property type="molecule type" value="Genomic_DNA"/>
</dbReference>
<dbReference type="PANTHER" id="PTHR46236">
    <property type="entry name" value="TRAF-LIKE SUPERFAMILY PROTEIN"/>
    <property type="match status" value="1"/>
</dbReference>
<dbReference type="Proteomes" id="UP000467841">
    <property type="component" value="Unassembled WGS sequence"/>
</dbReference>
<comment type="caution">
    <text evidence="1">The sequence shown here is derived from an EMBL/GenBank/DDBJ whole genome shotgun (WGS) entry which is preliminary data.</text>
</comment>